<dbReference type="Proteomes" id="UP000050360">
    <property type="component" value="Unassembled WGS sequence"/>
</dbReference>
<evidence type="ECO:0000313" key="3">
    <source>
        <dbReference type="Proteomes" id="UP000050360"/>
    </source>
</evidence>
<organism evidence="2 3">
    <name type="scientific">Candidatus Methanoperedens nitratireducens</name>
    <dbReference type="NCBI Taxonomy" id="1392998"/>
    <lineage>
        <taxon>Archaea</taxon>
        <taxon>Methanobacteriati</taxon>
        <taxon>Methanobacteriota</taxon>
        <taxon>Stenosarchaea group</taxon>
        <taxon>Methanomicrobia</taxon>
        <taxon>Methanosarcinales</taxon>
        <taxon>ANME-2 cluster</taxon>
        <taxon>Candidatus Methanoperedentaceae</taxon>
        <taxon>Candidatus Methanoperedens</taxon>
    </lineage>
</organism>
<protein>
    <submittedName>
        <fullName evidence="2">Uncharacterized protein</fullName>
    </submittedName>
</protein>
<proteinExistence type="predicted"/>
<feature type="coiled-coil region" evidence="1">
    <location>
        <begin position="25"/>
        <end position="52"/>
    </location>
</feature>
<evidence type="ECO:0000256" key="1">
    <source>
        <dbReference type="SAM" id="Coils"/>
    </source>
</evidence>
<reference evidence="2 3" key="1">
    <citation type="submission" date="2015-09" db="EMBL/GenBank/DDBJ databases">
        <title>A metagenomics-based metabolic model of nitrate-dependent anaerobic oxidation of methane by Methanoperedens-like archaea.</title>
        <authorList>
            <person name="Arshad A."/>
            <person name="Speth D.R."/>
            <person name="De Graaf R.M."/>
            <person name="Op Den Camp H.J."/>
            <person name="Jetten M.S."/>
            <person name="Welte C.U."/>
        </authorList>
    </citation>
    <scope>NUCLEOTIDE SEQUENCE [LARGE SCALE GENOMIC DNA]</scope>
</reference>
<evidence type="ECO:0000313" key="2">
    <source>
        <dbReference type="EMBL" id="KPQ40978.1"/>
    </source>
</evidence>
<sequence length="70" mass="8529">MNLEVVEKRLLGMDNEIHMLLQYIYKQKKRDVQAEIKEYENLKKTISKHLKEPIDPTAEIRIMREKKYLI</sequence>
<dbReference type="EMBL" id="LKCM01000472">
    <property type="protein sequence ID" value="KPQ40978.1"/>
    <property type="molecule type" value="Genomic_DNA"/>
</dbReference>
<dbReference type="AlphaFoldDB" id="A0A0N8KQ28"/>
<accession>A0A0N8KQ28</accession>
<comment type="caution">
    <text evidence="2">The sequence shown here is derived from an EMBL/GenBank/DDBJ whole genome shotgun (WGS) entry which is preliminary data.</text>
</comment>
<name>A0A0N8KQ28_9EURY</name>
<gene>
    <name evidence="2" type="ORF">MPEBLZ_04475</name>
</gene>
<keyword evidence="1" id="KW-0175">Coiled coil</keyword>